<gene>
    <name evidence="2" type="ORF">FEF09_26350</name>
</gene>
<dbReference type="Gene3D" id="1.25.40.10">
    <property type="entry name" value="Tetratricopeptide repeat domain"/>
    <property type="match status" value="1"/>
</dbReference>
<evidence type="ECO:0008006" key="4">
    <source>
        <dbReference type="Google" id="ProtNLM"/>
    </source>
</evidence>
<reference evidence="2 3" key="1">
    <citation type="submission" date="2019-08" db="EMBL/GenBank/DDBJ databases">
        <title>Whole genome sequencing of chitin degrading bacteria Chitinophaga pinensis YS16.</title>
        <authorList>
            <person name="Singh R.P."/>
            <person name="Manchanda G."/>
            <person name="Maurya I.K."/>
            <person name="Joshi N.K."/>
            <person name="Srivastava A.K."/>
        </authorList>
    </citation>
    <scope>NUCLEOTIDE SEQUENCE [LARGE SCALE GENOMIC DNA]</scope>
    <source>
        <strain evidence="2 3">YS-16</strain>
    </source>
</reference>
<dbReference type="Proteomes" id="UP000318815">
    <property type="component" value="Unassembled WGS sequence"/>
</dbReference>
<keyword evidence="1" id="KW-1133">Transmembrane helix</keyword>
<name>A0A5C6LJC2_9BACT</name>
<accession>A0A5C6LJC2</accession>
<proteinExistence type="predicted"/>
<comment type="caution">
    <text evidence="2">The sequence shown here is derived from an EMBL/GenBank/DDBJ whole genome shotgun (WGS) entry which is preliminary data.</text>
</comment>
<dbReference type="EMBL" id="VOHS01000051">
    <property type="protein sequence ID" value="TWV93957.1"/>
    <property type="molecule type" value="Genomic_DNA"/>
</dbReference>
<keyword evidence="1" id="KW-0472">Membrane</keyword>
<dbReference type="SUPFAM" id="SSF48452">
    <property type="entry name" value="TPR-like"/>
    <property type="match status" value="1"/>
</dbReference>
<sequence length="245" mass="28495">MEAIRLIDKFNRLHPPETMYNKMMLSIQLAGAYEESGDHQKALKQYLLFLDIVKNFPPQFVYAETIGSYNAVARFYLETGNFELARKYASLTLEHPIGKMSAPELANTYNMLYRIDSSSGNYLSALKYMRQYMYYRDSVFSISQRKAMDGMIIRYETQKKDQDIRILKQDTQLQKAKLSRSSMVSKITLGGVALLLIIVGLLYNQYRIKRNASQDALARNVALQQLVDEKEWLLREVHHRVKNNL</sequence>
<evidence type="ECO:0000313" key="3">
    <source>
        <dbReference type="Proteomes" id="UP000318815"/>
    </source>
</evidence>
<feature type="transmembrane region" description="Helical" evidence="1">
    <location>
        <begin position="183"/>
        <end position="203"/>
    </location>
</feature>
<organism evidence="2 3">
    <name type="scientific">Chitinophaga pinensis</name>
    <dbReference type="NCBI Taxonomy" id="79329"/>
    <lineage>
        <taxon>Bacteria</taxon>
        <taxon>Pseudomonadati</taxon>
        <taxon>Bacteroidota</taxon>
        <taxon>Chitinophagia</taxon>
        <taxon>Chitinophagales</taxon>
        <taxon>Chitinophagaceae</taxon>
        <taxon>Chitinophaga</taxon>
    </lineage>
</organism>
<dbReference type="InterPro" id="IPR011990">
    <property type="entry name" value="TPR-like_helical_dom_sf"/>
</dbReference>
<protein>
    <recommendedName>
        <fullName evidence="4">Tetratricopeptide repeat protein</fullName>
    </recommendedName>
</protein>
<keyword evidence="1" id="KW-0812">Transmembrane</keyword>
<dbReference type="OrthoDB" id="1223659at2"/>
<dbReference type="RefSeq" id="WP_146307874.1">
    <property type="nucleotide sequence ID" value="NZ_VOHS01000051.1"/>
</dbReference>
<evidence type="ECO:0000256" key="1">
    <source>
        <dbReference type="SAM" id="Phobius"/>
    </source>
</evidence>
<evidence type="ECO:0000313" key="2">
    <source>
        <dbReference type="EMBL" id="TWV93957.1"/>
    </source>
</evidence>
<keyword evidence="3" id="KW-1185">Reference proteome</keyword>
<dbReference type="AlphaFoldDB" id="A0A5C6LJC2"/>